<feature type="transmembrane region" description="Helical" evidence="1">
    <location>
        <begin position="275"/>
        <end position="295"/>
    </location>
</feature>
<dbReference type="GO" id="GO:0009103">
    <property type="term" value="P:lipopolysaccharide biosynthetic process"/>
    <property type="evidence" value="ECO:0007669"/>
    <property type="project" value="TreeGrafter"/>
</dbReference>
<protein>
    <submittedName>
        <fullName evidence="4">Peptidoglycan/LPS O-acetylase OafA/YrhL, contains acyltransferase and SGNH-hydrolase domains</fullName>
    </submittedName>
</protein>
<feature type="transmembrane region" description="Helical" evidence="1">
    <location>
        <begin position="315"/>
        <end position="331"/>
    </location>
</feature>
<feature type="transmembrane region" description="Helical" evidence="1">
    <location>
        <begin position="351"/>
        <end position="369"/>
    </location>
</feature>
<dbReference type="InterPro" id="IPR050879">
    <property type="entry name" value="Acyltransferase_3"/>
</dbReference>
<dbReference type="PANTHER" id="PTHR23028">
    <property type="entry name" value="ACETYLTRANSFERASE"/>
    <property type="match status" value="1"/>
</dbReference>
<dbReference type="GO" id="GO:0016747">
    <property type="term" value="F:acyltransferase activity, transferring groups other than amino-acyl groups"/>
    <property type="evidence" value="ECO:0007669"/>
    <property type="project" value="InterPro"/>
</dbReference>
<feature type="transmembrane region" description="Helical" evidence="1">
    <location>
        <begin position="250"/>
        <end position="268"/>
    </location>
</feature>
<dbReference type="AlphaFoldDB" id="A0A450T6Y1"/>
<dbReference type="Pfam" id="PF01757">
    <property type="entry name" value="Acyl_transf_3"/>
    <property type="match status" value="1"/>
</dbReference>
<evidence type="ECO:0000256" key="1">
    <source>
        <dbReference type="SAM" id="Phobius"/>
    </source>
</evidence>
<dbReference type="Pfam" id="PF19040">
    <property type="entry name" value="SGNH"/>
    <property type="match status" value="1"/>
</dbReference>
<keyword evidence="1" id="KW-0812">Transmembrane</keyword>
<feature type="domain" description="SGNH" evidence="3">
    <location>
        <begin position="403"/>
        <end position="654"/>
    </location>
</feature>
<keyword evidence="4" id="KW-0012">Acyltransferase</keyword>
<evidence type="ECO:0000313" key="4">
    <source>
        <dbReference type="EMBL" id="VFJ62292.1"/>
    </source>
</evidence>
<keyword evidence="4" id="KW-0378">Hydrolase</keyword>
<evidence type="ECO:0000259" key="2">
    <source>
        <dbReference type="Pfam" id="PF01757"/>
    </source>
</evidence>
<keyword evidence="4" id="KW-0808">Transferase</keyword>
<dbReference type="GO" id="GO:0016787">
    <property type="term" value="F:hydrolase activity"/>
    <property type="evidence" value="ECO:0007669"/>
    <property type="project" value="UniProtKB-KW"/>
</dbReference>
<dbReference type="InterPro" id="IPR043968">
    <property type="entry name" value="SGNH"/>
</dbReference>
<reference evidence="4" key="1">
    <citation type="submission" date="2019-02" db="EMBL/GenBank/DDBJ databases">
        <authorList>
            <person name="Gruber-Vodicka R. H."/>
            <person name="Seah K. B. B."/>
        </authorList>
    </citation>
    <scope>NUCLEOTIDE SEQUENCE</scope>
    <source>
        <strain evidence="4">BECK_DK47</strain>
    </source>
</reference>
<dbReference type="InterPro" id="IPR002656">
    <property type="entry name" value="Acyl_transf_3_dom"/>
</dbReference>
<organism evidence="4">
    <name type="scientific">Candidatus Kentrum sp. DK</name>
    <dbReference type="NCBI Taxonomy" id="2126562"/>
    <lineage>
        <taxon>Bacteria</taxon>
        <taxon>Pseudomonadati</taxon>
        <taxon>Pseudomonadota</taxon>
        <taxon>Gammaproteobacteria</taxon>
        <taxon>Candidatus Kentrum</taxon>
    </lineage>
</organism>
<dbReference type="PANTHER" id="PTHR23028:SF53">
    <property type="entry name" value="ACYL_TRANSF_3 DOMAIN-CONTAINING PROTEIN"/>
    <property type="match status" value="1"/>
</dbReference>
<accession>A0A450T6Y1</accession>
<feature type="transmembrane region" description="Helical" evidence="1">
    <location>
        <begin position="7"/>
        <end position="25"/>
    </location>
</feature>
<feature type="transmembrane region" description="Helical" evidence="1">
    <location>
        <begin position="161"/>
        <end position="184"/>
    </location>
</feature>
<dbReference type="EMBL" id="CAADEX010000109">
    <property type="protein sequence ID" value="VFJ62292.1"/>
    <property type="molecule type" value="Genomic_DNA"/>
</dbReference>
<feature type="transmembrane region" description="Helical" evidence="1">
    <location>
        <begin position="31"/>
        <end position="51"/>
    </location>
</feature>
<gene>
    <name evidence="4" type="ORF">BECKDK2373B_GA0170837_11093</name>
</gene>
<proteinExistence type="predicted"/>
<keyword evidence="1" id="KW-0472">Membrane</keyword>
<feature type="transmembrane region" description="Helical" evidence="1">
    <location>
        <begin position="72"/>
        <end position="92"/>
    </location>
</feature>
<name>A0A450T6Y1_9GAMM</name>
<sequence>MEYRREIDGLRAIAVLPVILFHAGFNAFEGGFVGVDVFFVVSGYLITTIIISDMNEGGFSITTFYERRARRILPALFFIMFCCLPFAWLWLAPNHLENFFQSLASVSLFSSNIFFWKESGYFSAAAELKPLLHTWSLAVEEQYYMIFPLFLMVLWKLRKRFILFLLLMIAAMSLAAAQYGAYYYPLATFFLLHTRGWELAIGAIIAFYLFYKEKKVGLANSFMWINEGSGFIGLGLILYSVLIFDKITPFPGFFALIPTVGAALIIVFSTERTIVGRFLGTRVLAGVGLISYSAYLWHQPLFAFARHRNFSEPSLGLLLILSVSSLVLAYVTWRFVEVPFRNRSIFSRRKIFIMSIGGSVSFMMLGAVGDLKDGFPERVGFPDELVASFKRATPTGECFDKKGIHEVDGWYCRLGKNKAEPSFMVFGDSHAISFFDVFDTASHNLGLAGAFTGSSGCTPFLGIHALRKDQKEKNCHQLNKRVFDYVVDNGIDAIFLIARWTYYTEGSYTGKEFSYIGLKEESGASKEGSRQAFLYGFSNTIRKYKEHDVDVFVISQVPQQKIEPVGAYQRAYMFHDDGFRKDILMDASVSLGQHKKLNNYTSSIFARNQDAIIINFDDLLCDTLTQRCPIGTIRTSYYFDDDHLSLPGAKRLLHSVKRLLDVDSLHP</sequence>
<dbReference type="GO" id="GO:0016020">
    <property type="term" value="C:membrane"/>
    <property type="evidence" value="ECO:0007669"/>
    <property type="project" value="TreeGrafter"/>
</dbReference>
<feature type="domain" description="Acyltransferase 3" evidence="2">
    <location>
        <begin position="6"/>
        <end position="334"/>
    </location>
</feature>
<feature type="transmembrane region" description="Helical" evidence="1">
    <location>
        <begin position="190"/>
        <end position="211"/>
    </location>
</feature>
<keyword evidence="1" id="KW-1133">Transmembrane helix</keyword>
<feature type="transmembrane region" description="Helical" evidence="1">
    <location>
        <begin position="223"/>
        <end position="244"/>
    </location>
</feature>
<evidence type="ECO:0000259" key="3">
    <source>
        <dbReference type="Pfam" id="PF19040"/>
    </source>
</evidence>